<keyword evidence="6" id="KW-0800">Toxin</keyword>
<dbReference type="Gene3D" id="1.25.40.20">
    <property type="entry name" value="Ankyrin repeat-containing domain"/>
    <property type="match status" value="7"/>
</dbReference>
<comment type="similarity">
    <text evidence="13">Belongs to the cationic peptide 01 (latrotoxin) family. 03 (alpha-latrotoxin) subfamily.</text>
</comment>
<dbReference type="PANTHER" id="PTHR24198:SF165">
    <property type="entry name" value="ANKYRIN REPEAT-CONTAINING PROTEIN-RELATED"/>
    <property type="match status" value="1"/>
</dbReference>
<keyword evidence="10 16" id="KW-0040">ANK repeat</keyword>
<evidence type="ECO:0000256" key="16">
    <source>
        <dbReference type="PROSITE-ProRule" id="PRU00023"/>
    </source>
</evidence>
<evidence type="ECO:0000256" key="5">
    <source>
        <dbReference type="ARBA" id="ARBA00022537"/>
    </source>
</evidence>
<evidence type="ECO:0000256" key="13">
    <source>
        <dbReference type="ARBA" id="ARBA00049657"/>
    </source>
</evidence>
<keyword evidence="18" id="KW-1185">Reference proteome</keyword>
<feature type="repeat" description="ANK" evidence="16">
    <location>
        <begin position="1212"/>
        <end position="1244"/>
    </location>
</feature>
<evidence type="ECO:0000256" key="15">
    <source>
        <dbReference type="ARBA" id="ARBA00049811"/>
    </source>
</evidence>
<keyword evidence="7" id="KW-0528">Neurotoxin</keyword>
<dbReference type="Pfam" id="PF00023">
    <property type="entry name" value="Ank"/>
    <property type="match status" value="3"/>
</dbReference>
<evidence type="ECO:0000256" key="7">
    <source>
        <dbReference type="ARBA" id="ARBA00022699"/>
    </source>
</evidence>
<feature type="repeat" description="ANK" evidence="16">
    <location>
        <begin position="1795"/>
        <end position="1827"/>
    </location>
</feature>
<evidence type="ECO:0000256" key="1">
    <source>
        <dbReference type="ARBA" id="ARBA00004175"/>
    </source>
</evidence>
<feature type="repeat" description="ANK" evidence="16">
    <location>
        <begin position="1894"/>
        <end position="1926"/>
    </location>
</feature>
<name>A0A4Y2HFB8_ARAVE</name>
<organism evidence="17 18">
    <name type="scientific">Araneus ventricosus</name>
    <name type="common">Orbweaver spider</name>
    <name type="synonym">Epeira ventricosa</name>
    <dbReference type="NCBI Taxonomy" id="182803"/>
    <lineage>
        <taxon>Eukaryota</taxon>
        <taxon>Metazoa</taxon>
        <taxon>Ecdysozoa</taxon>
        <taxon>Arthropoda</taxon>
        <taxon>Chelicerata</taxon>
        <taxon>Arachnida</taxon>
        <taxon>Araneae</taxon>
        <taxon>Araneomorphae</taxon>
        <taxon>Entelegynae</taxon>
        <taxon>Araneoidea</taxon>
        <taxon>Araneidae</taxon>
        <taxon>Araneus</taxon>
    </lineage>
</organism>
<keyword evidence="9" id="KW-0638">Presynaptic neurotoxin</keyword>
<keyword evidence="4" id="KW-0964">Secreted</keyword>
<evidence type="ECO:0000256" key="14">
    <source>
        <dbReference type="ARBA" id="ARBA00049715"/>
    </source>
</evidence>
<comment type="subunit">
    <text evidence="14">Homotetramer in membranes.</text>
</comment>
<dbReference type="InterPro" id="IPR002110">
    <property type="entry name" value="Ankyrin_rpt"/>
</dbReference>
<feature type="repeat" description="ANK" evidence="16">
    <location>
        <begin position="1279"/>
        <end position="1311"/>
    </location>
</feature>
<proteinExistence type="inferred from homology"/>
<feature type="repeat" description="ANK" evidence="16">
    <location>
        <begin position="1345"/>
        <end position="1377"/>
    </location>
</feature>
<dbReference type="EMBL" id="BGPR01001901">
    <property type="protein sequence ID" value="GBM63996.1"/>
    <property type="molecule type" value="Genomic_DNA"/>
</dbReference>
<accession>A0A4Y2HFB8</accession>
<dbReference type="PANTHER" id="PTHR24198">
    <property type="entry name" value="ANKYRIN REPEAT AND PROTEIN KINASE DOMAIN-CONTAINING PROTEIN"/>
    <property type="match status" value="1"/>
</dbReference>
<dbReference type="Gene3D" id="1.25.40.10">
    <property type="entry name" value="Tetratricopeptide repeat domain"/>
    <property type="match status" value="2"/>
</dbReference>
<sequence>MIVTRTKTTKINPKSYLGFTLTYHLCRLVSHNEEFFPKRIHITSIILPLFPVLKNSFNRLLQHCRRIIMGGVLSVVSYFSSRTFEHLLGYFHKSFTFSSKSKAQLLLEYNDLNAVSAKYFYIQLLSEIKNAVLSDDVDMFKTLNSLLNYVIASKSSEVMQKYEQTALESVGKINLITLACKAAAGKILEYLLSNQNVNCLLPFRTDRSDLSPEEEDDESHNAFYYAIRSNVTSLLEILIYKWPNSYFKDTQELDDVLSKAFNELLVRNVPLKKDMELYVKKKLVDIRFFNDSSSKEKPPNNPKNLLMLRIEYVLEKIAFIVTNYWDDKNELDEQFLFISKYVAKNIHTLKSQLNFTYDRLPWEEMEFCLIVFIRFCFKAFRVGPWYIFHSESFYLAILNKQRLLSHLKKFSNSLECVKEELKTIDISKVPNNNKNIIRKEVIEKEKNKLFEDLYNDFTQMRDLFTLVKIKKYAEIALSVDPRNKEGHILITRALQVMGEHFNRQRSSKLSDATADFLLSMLPNNLADIITNLRNSLSHLEAFCLRCETEENANTLFVNIQADIAKIGTVILDILNRKTLVVMLTMLSLETNPENVDSKKKIVEQNDFSVSLLTNVLGKAKNINIQEILQLEKLVLNAEVELDKEINYSKQMFRRLHDVIDARSPEIPQQSSLPSDAKELRKFLSRVLSNADSTSLLTENEHFVTDGKIDIDKVTEIMEDVFIKNGLTKNKAMLNRIKKQDTASTWKLFPQCDDLLQELPDEMKMADKAKKIKMAKLISDVEAVIESKSRSEKERFRRILSMIAEKKLKLKSFQEEMIYLSNERNSRMENMVDGYFYHSMIKEDIYKFQNATDPLWEQMDLKSFIHEFHPILAARMNKLEYDAGDNSLMKALLDIYYFVFNIVGNIKWIKEFRNMIHSHKKVKPYTFAKNVYTLKPDFAQQLPLKISLLKSVLKNHNLESLSGKKLQACEKNLKFQTLIEMLVLDILSVIEGLKNQMTHINFYLDSYYPTAYGRNLRNHLAHDNILVDMLLEENFTNILLNAQKIIEVEDILQEELGKKVENDPEKSRKSHDMDLSIIEKQRQFFVSLVKGIDKKRVKDFMSEGVDIYGRDVKSCTALHFAARALNTEILKFLLTFNLDINAEDDSRQTVLHVAAISGNERTVKYLIEERKMPVDGKNIYGETPLHLASITGHKGVVRRLLKHKANKLIKNEYGYAPLHYAVLYNHLNVVSVLLENETHVDANQTFYGFTALHLAAAKGHLKLVDSLLEKKANVNFKSDMDFVPLHYAAKGGHFEVVKSLIKNGADVNAKTVQGLTPLHSAAHFGDAPTIDILLQHGAEVNATYINGSAPLHFAVGNGCFAASKLLMEKGADIARPSGDGTIPLYIAASLNHCELFEALLNGADTNSKIQALQTAACKGNLAIVELLFDSGMDIKLLLASAALRLAAEEGQTDIVKFLLDRGADINAQNGNADTALHLSSSKVRKEVVQLLIERKADILIKNNTGTFPLEIIVRNGMTDFLIKEEVVIDFSHANDVSPFHFGAFYGDVNFINYCIQKGCPVDIRTKSGSTALLLATLGGRVEAVSFLLDNGSDINAEDEKGCTALEHAVNSNNKTILELLIKNRANLSATKERTLFLSSVTQGHEDIVDFFLSRNPNILAACSKNDEYSLHRAVRLGHVSVVKKILEKGKKDELNVIDETPLLVAVKMNQCEIAYLLLSKGADPDVSSKYGELPLLLAIEKGSSKMVEILLKFGADYLIKDAKGKTSIELAIETRRSDIVELLLEKPDIHNINGQKDSSLLHVAASSGSLEIIKSLTDKKADINSKDSSGAKPIHIAAKEGYRDVLEYFLNLGVAVDERGENDWTLMHYAAAGNHSEIFKFLSERGADVNAVDVDGATPLHVAAEAGNLEALLALLEIGAFYDARNKNNKTPLKVTKLWNTCVKISLLFASNMFSAVKSDNRFKLEGILSTGLDVLKFNFVNVKNAENTAPIHYAVWKGYERVVNILLKYNANLNLRSKNGWTSLHYAAKFSHLGIVQDLLRNGAVFEAMSDSGKSPLHYSTDRDVVAILEFLKNIFRKIENKDCSSLQDLKAIEDMDVAKAVLRAKNLQAGTLTAVAIVNDHPDIDELNEIFQAEVFIPLKMAEMFYRHENYEKSFKLYEAVLQKRINIFNQDDPAVLDIQERLASLLVRLRDYNRALSLAQKVYETLRSTVGDRKRETLRVKCLIAIALENTGQVQQALNIYEEVSGKQREVLGLNHRETLETLHRMAELLYKENKLEMALKVNEEIFKTLTEYYEISPWTFRILTNIAIILREQKKYYESQKLLRIIFEAKGNIFGWDHQETMATTTEFAATVIFIGEKERALILLRKNEYLQFKLLEPNHLDTLRTRSIIAEILFSQKKVREALAIYTEDLSALILKLGANHPSIKKIRERMDFINSCLKNHVF</sequence>
<feature type="repeat" description="ANK" evidence="16">
    <location>
        <begin position="1312"/>
        <end position="1344"/>
    </location>
</feature>
<feature type="repeat" description="ANK" evidence="16">
    <location>
        <begin position="1179"/>
        <end position="1211"/>
    </location>
</feature>
<evidence type="ECO:0000256" key="10">
    <source>
        <dbReference type="ARBA" id="ARBA00023043"/>
    </source>
</evidence>
<evidence type="ECO:0000256" key="8">
    <source>
        <dbReference type="ARBA" id="ARBA00022737"/>
    </source>
</evidence>
<dbReference type="GO" id="GO:0090729">
    <property type="term" value="F:toxin activity"/>
    <property type="evidence" value="ECO:0007669"/>
    <property type="project" value="UniProtKB-KW"/>
</dbReference>
<keyword evidence="5" id="KW-1052">Target cell membrane</keyword>
<evidence type="ECO:0000256" key="3">
    <source>
        <dbReference type="ARBA" id="ARBA00022483"/>
    </source>
</evidence>
<evidence type="ECO:0000256" key="6">
    <source>
        <dbReference type="ARBA" id="ARBA00022656"/>
    </source>
</evidence>
<dbReference type="InterPro" id="IPR036770">
    <property type="entry name" value="Ankyrin_rpt-contain_sf"/>
</dbReference>
<feature type="repeat" description="ANK" evidence="16">
    <location>
        <begin position="1470"/>
        <end position="1502"/>
    </location>
</feature>
<dbReference type="GO" id="GO:0044218">
    <property type="term" value="C:other organism cell membrane"/>
    <property type="evidence" value="ECO:0007669"/>
    <property type="project" value="UniProtKB-KW"/>
</dbReference>
<dbReference type="InterPro" id="IPR011990">
    <property type="entry name" value="TPR-like_helical_dom_sf"/>
</dbReference>
<comment type="subcellular location">
    <subcellularLocation>
        <location evidence="2">Secreted</location>
    </subcellularLocation>
    <subcellularLocation>
        <location evidence="1">Target cell membrane</location>
    </subcellularLocation>
</comment>
<evidence type="ECO:0000313" key="17">
    <source>
        <dbReference type="EMBL" id="GBM63996.1"/>
    </source>
</evidence>
<feature type="repeat" description="ANK" evidence="16">
    <location>
        <begin position="1861"/>
        <end position="1893"/>
    </location>
</feature>
<feature type="repeat" description="ANK" evidence="16">
    <location>
        <begin position="1112"/>
        <end position="1144"/>
    </location>
</feature>
<dbReference type="PROSITE" id="PS50297">
    <property type="entry name" value="ANK_REP_REGION"/>
    <property type="match status" value="18"/>
</dbReference>
<feature type="repeat" description="ANK" evidence="16">
    <location>
        <begin position="1729"/>
        <end position="1761"/>
    </location>
</feature>
<gene>
    <name evidence="17" type="primary">Ank3_20</name>
    <name evidence="17" type="ORF">AVEN_217798_1</name>
</gene>
<keyword evidence="8" id="KW-0677">Repeat</keyword>
<feature type="repeat" description="ANK" evidence="16">
    <location>
        <begin position="1246"/>
        <end position="1278"/>
    </location>
</feature>
<reference evidence="17 18" key="1">
    <citation type="journal article" date="2019" name="Sci. Rep.">
        <title>Orb-weaving spider Araneus ventricosus genome elucidates the spidroin gene catalogue.</title>
        <authorList>
            <person name="Kono N."/>
            <person name="Nakamura H."/>
            <person name="Ohtoshi R."/>
            <person name="Moran D.A.P."/>
            <person name="Shinohara A."/>
            <person name="Yoshida Y."/>
            <person name="Fujiwara M."/>
            <person name="Mori M."/>
            <person name="Tomita M."/>
            <person name="Arakawa K."/>
        </authorList>
    </citation>
    <scope>NUCLEOTIDE SEQUENCE [LARGE SCALE GENOMIC DNA]</scope>
</reference>
<keyword evidence="11" id="KW-0472">Membrane</keyword>
<feature type="repeat" description="ANK" evidence="16">
    <location>
        <begin position="1437"/>
        <end position="1469"/>
    </location>
</feature>
<evidence type="ECO:0000256" key="9">
    <source>
        <dbReference type="ARBA" id="ARBA00023028"/>
    </source>
</evidence>
<keyword evidence="12" id="KW-1053">Target membrane</keyword>
<feature type="repeat" description="ANK" evidence="16">
    <location>
        <begin position="1696"/>
        <end position="1728"/>
    </location>
</feature>
<evidence type="ECO:0000256" key="12">
    <source>
        <dbReference type="ARBA" id="ARBA00023298"/>
    </source>
</evidence>
<evidence type="ECO:0000256" key="11">
    <source>
        <dbReference type="ARBA" id="ARBA00023136"/>
    </source>
</evidence>
<dbReference type="Pfam" id="PF12796">
    <property type="entry name" value="Ank_2"/>
    <property type="match status" value="8"/>
</dbReference>
<dbReference type="SUPFAM" id="SSF48452">
    <property type="entry name" value="TPR-like"/>
    <property type="match status" value="2"/>
</dbReference>
<dbReference type="GO" id="GO:0044231">
    <property type="term" value="C:host cell presynaptic membrane"/>
    <property type="evidence" value="ECO:0007669"/>
    <property type="project" value="UniProtKB-KW"/>
</dbReference>
<dbReference type="PRINTS" id="PR01415">
    <property type="entry name" value="ANKYRIN"/>
</dbReference>
<dbReference type="GO" id="GO:0006887">
    <property type="term" value="P:exocytosis"/>
    <property type="evidence" value="ECO:0007669"/>
    <property type="project" value="UniProtKB-KW"/>
</dbReference>
<feature type="repeat" description="ANK" evidence="16">
    <location>
        <begin position="1828"/>
        <end position="1860"/>
    </location>
</feature>
<feature type="repeat" description="ANK" evidence="16">
    <location>
        <begin position="1599"/>
        <end position="1631"/>
    </location>
</feature>
<dbReference type="PROSITE" id="PS50088">
    <property type="entry name" value="ANK_REPEAT"/>
    <property type="match status" value="19"/>
</dbReference>
<feature type="repeat" description="ANK" evidence="16">
    <location>
        <begin position="1566"/>
        <end position="1598"/>
    </location>
</feature>
<dbReference type="GO" id="GO:0005576">
    <property type="term" value="C:extracellular region"/>
    <property type="evidence" value="ECO:0007669"/>
    <property type="project" value="UniProtKB-SubCell"/>
</dbReference>
<evidence type="ECO:0000256" key="4">
    <source>
        <dbReference type="ARBA" id="ARBA00022525"/>
    </source>
</evidence>
<feature type="repeat" description="ANK" evidence="16">
    <location>
        <begin position="2019"/>
        <end position="2051"/>
    </location>
</feature>
<dbReference type="Proteomes" id="UP000499080">
    <property type="component" value="Unassembled WGS sequence"/>
</dbReference>
<dbReference type="SMART" id="SM00248">
    <property type="entry name" value="ANK"/>
    <property type="match status" value="29"/>
</dbReference>
<dbReference type="OrthoDB" id="539213at2759"/>
<feature type="repeat" description="ANK" evidence="16">
    <location>
        <begin position="1986"/>
        <end position="2018"/>
    </location>
</feature>
<evidence type="ECO:0000313" key="18">
    <source>
        <dbReference type="Proteomes" id="UP000499080"/>
    </source>
</evidence>
<keyword evidence="3" id="KW-0268">Exocytosis</keyword>
<protein>
    <recommendedName>
        <fullName evidence="15">Alpha-latrotoxin</fullName>
    </recommendedName>
</protein>
<dbReference type="SUPFAM" id="SSF48403">
    <property type="entry name" value="Ankyrin repeat"/>
    <property type="match status" value="3"/>
</dbReference>
<comment type="caution">
    <text evidence="17">The sequence shown here is derived from an EMBL/GenBank/DDBJ whole genome shotgun (WGS) entry which is preliminary data.</text>
</comment>
<evidence type="ECO:0000256" key="2">
    <source>
        <dbReference type="ARBA" id="ARBA00004613"/>
    </source>
</evidence>